<keyword evidence="2" id="KW-1185">Reference proteome</keyword>
<accession>A0A5M3N3D3</accession>
<dbReference type="AlphaFoldDB" id="A0A5M3N3D3"/>
<comment type="caution">
    <text evidence="1">The sequence shown here is derived from an EMBL/GenBank/DDBJ whole genome shotgun (WGS) entry which is preliminary data.</text>
</comment>
<evidence type="ECO:0000313" key="2">
    <source>
        <dbReference type="Proteomes" id="UP000053558"/>
    </source>
</evidence>
<dbReference type="RefSeq" id="XP_007764222.1">
    <property type="nucleotide sequence ID" value="XM_007766032.1"/>
</dbReference>
<sequence>MRPSYYRLQRGASNVRLYRNLLADAKTVTVVLSRLLDQREVNESAVVNVYLQNVDQTDGSTPTPFALASRPYIGETDLAARSLDDKVERSRGLSALVGIAGTMPTVALSVGNQLQSCVPLLTLKRLSEHSPCRGLGG</sequence>
<proteinExistence type="predicted"/>
<protein>
    <submittedName>
        <fullName evidence="1">Uncharacterized protein</fullName>
    </submittedName>
</protein>
<gene>
    <name evidence="1" type="ORF">CONPUDRAFT_70532</name>
</gene>
<name>A0A5M3N3D3_CONPW</name>
<dbReference type="EMBL" id="JH711574">
    <property type="protein sequence ID" value="EIW85836.1"/>
    <property type="molecule type" value="Genomic_DNA"/>
</dbReference>
<evidence type="ECO:0000313" key="1">
    <source>
        <dbReference type="EMBL" id="EIW85836.1"/>
    </source>
</evidence>
<dbReference type="Proteomes" id="UP000053558">
    <property type="component" value="Unassembled WGS sequence"/>
</dbReference>
<dbReference type="GeneID" id="19208829"/>
<organism evidence="1 2">
    <name type="scientific">Coniophora puteana (strain RWD-64-598)</name>
    <name type="common">Brown rot fungus</name>
    <dbReference type="NCBI Taxonomy" id="741705"/>
    <lineage>
        <taxon>Eukaryota</taxon>
        <taxon>Fungi</taxon>
        <taxon>Dikarya</taxon>
        <taxon>Basidiomycota</taxon>
        <taxon>Agaricomycotina</taxon>
        <taxon>Agaricomycetes</taxon>
        <taxon>Agaricomycetidae</taxon>
        <taxon>Boletales</taxon>
        <taxon>Coniophorineae</taxon>
        <taxon>Coniophoraceae</taxon>
        <taxon>Coniophora</taxon>
    </lineage>
</organism>
<reference evidence="2" key="1">
    <citation type="journal article" date="2012" name="Science">
        <title>The Paleozoic origin of enzymatic lignin decomposition reconstructed from 31 fungal genomes.</title>
        <authorList>
            <person name="Floudas D."/>
            <person name="Binder M."/>
            <person name="Riley R."/>
            <person name="Barry K."/>
            <person name="Blanchette R.A."/>
            <person name="Henrissat B."/>
            <person name="Martinez A.T."/>
            <person name="Otillar R."/>
            <person name="Spatafora J.W."/>
            <person name="Yadav J.S."/>
            <person name="Aerts A."/>
            <person name="Benoit I."/>
            <person name="Boyd A."/>
            <person name="Carlson A."/>
            <person name="Copeland A."/>
            <person name="Coutinho P.M."/>
            <person name="de Vries R.P."/>
            <person name="Ferreira P."/>
            <person name="Findley K."/>
            <person name="Foster B."/>
            <person name="Gaskell J."/>
            <person name="Glotzer D."/>
            <person name="Gorecki P."/>
            <person name="Heitman J."/>
            <person name="Hesse C."/>
            <person name="Hori C."/>
            <person name="Igarashi K."/>
            <person name="Jurgens J.A."/>
            <person name="Kallen N."/>
            <person name="Kersten P."/>
            <person name="Kohler A."/>
            <person name="Kuees U."/>
            <person name="Kumar T.K.A."/>
            <person name="Kuo A."/>
            <person name="LaButti K."/>
            <person name="Larrondo L.F."/>
            <person name="Lindquist E."/>
            <person name="Ling A."/>
            <person name="Lombard V."/>
            <person name="Lucas S."/>
            <person name="Lundell T."/>
            <person name="Martin R."/>
            <person name="McLaughlin D.J."/>
            <person name="Morgenstern I."/>
            <person name="Morin E."/>
            <person name="Murat C."/>
            <person name="Nagy L.G."/>
            <person name="Nolan M."/>
            <person name="Ohm R.A."/>
            <person name="Patyshakuliyeva A."/>
            <person name="Rokas A."/>
            <person name="Ruiz-Duenas F.J."/>
            <person name="Sabat G."/>
            <person name="Salamov A."/>
            <person name="Samejima M."/>
            <person name="Schmutz J."/>
            <person name="Slot J.C."/>
            <person name="St John F."/>
            <person name="Stenlid J."/>
            <person name="Sun H."/>
            <person name="Sun S."/>
            <person name="Syed K."/>
            <person name="Tsang A."/>
            <person name="Wiebenga A."/>
            <person name="Young D."/>
            <person name="Pisabarro A."/>
            <person name="Eastwood D.C."/>
            <person name="Martin F."/>
            <person name="Cullen D."/>
            <person name="Grigoriev I.V."/>
            <person name="Hibbett D.S."/>
        </authorList>
    </citation>
    <scope>NUCLEOTIDE SEQUENCE [LARGE SCALE GENOMIC DNA]</scope>
    <source>
        <strain evidence="2">RWD-64-598 SS2</strain>
    </source>
</reference>
<dbReference type="KEGG" id="cput:CONPUDRAFT_70532"/>